<gene>
    <name evidence="12" type="primary">ftsY</name>
    <name evidence="12" type="ORF">HA227_02420</name>
    <name evidence="13" type="ORF">J4478_04365</name>
</gene>
<evidence type="ECO:0000313" key="14">
    <source>
        <dbReference type="Proteomes" id="UP000527315"/>
    </source>
</evidence>
<dbReference type="Gene3D" id="1.20.120.140">
    <property type="entry name" value="Signal recognition particle SRP54, nucleotide-binding domain"/>
    <property type="match status" value="1"/>
</dbReference>
<evidence type="ECO:0000313" key="13">
    <source>
        <dbReference type="EMBL" id="MBS3058606.1"/>
    </source>
</evidence>
<evidence type="ECO:0000259" key="11">
    <source>
        <dbReference type="PROSITE" id="PS00300"/>
    </source>
</evidence>
<dbReference type="SMART" id="SM00962">
    <property type="entry name" value="SRP54"/>
    <property type="match status" value="1"/>
</dbReference>
<feature type="region of interest" description="Disordered" evidence="10">
    <location>
        <begin position="83"/>
        <end position="129"/>
    </location>
</feature>
<dbReference type="EMBL" id="JAGVWB010000029">
    <property type="protein sequence ID" value="MBS3058606.1"/>
    <property type="molecule type" value="Genomic_DNA"/>
</dbReference>
<dbReference type="EMBL" id="DUFJ01000061">
    <property type="protein sequence ID" value="HIH33087.1"/>
    <property type="molecule type" value="Genomic_DNA"/>
</dbReference>
<proteinExistence type="inferred from homology"/>
<evidence type="ECO:0000256" key="8">
    <source>
        <dbReference type="ARBA" id="ARBA00023136"/>
    </source>
</evidence>
<dbReference type="PROSITE" id="PS00300">
    <property type="entry name" value="SRP54"/>
    <property type="match status" value="1"/>
</dbReference>
<keyword evidence="7" id="KW-0342">GTP-binding</keyword>
<evidence type="ECO:0000256" key="1">
    <source>
        <dbReference type="ARBA" id="ARBA00004413"/>
    </source>
</evidence>
<reference evidence="13" key="3">
    <citation type="submission" date="2021-05" db="EMBL/GenBank/DDBJ databases">
        <title>Protein family content uncovers lineage relationships and bacterial pathway maintenance mechanisms in DPANN archaea.</title>
        <authorList>
            <person name="Castelle C.J."/>
            <person name="Meheust R."/>
            <person name="Jaffe A.L."/>
            <person name="Seitz K."/>
            <person name="Gong X."/>
            <person name="Baker B.J."/>
            <person name="Banfield J.F."/>
        </authorList>
    </citation>
    <scope>NUCLEOTIDE SEQUENCE</scope>
    <source>
        <strain evidence="13">RIFCSPLOWO2_01_FULL_43_13</strain>
    </source>
</reference>
<evidence type="ECO:0000256" key="9">
    <source>
        <dbReference type="ARBA" id="ARBA00023170"/>
    </source>
</evidence>
<dbReference type="PANTHER" id="PTHR43134:SF1">
    <property type="entry name" value="SIGNAL RECOGNITION PARTICLE RECEPTOR SUBUNIT ALPHA"/>
    <property type="match status" value="1"/>
</dbReference>
<keyword evidence="6" id="KW-0378">Hydrolase</keyword>
<dbReference type="GO" id="GO:0005047">
    <property type="term" value="F:signal recognition particle binding"/>
    <property type="evidence" value="ECO:0007669"/>
    <property type="project" value="TreeGrafter"/>
</dbReference>
<dbReference type="Pfam" id="PF00448">
    <property type="entry name" value="SRP54"/>
    <property type="match status" value="1"/>
</dbReference>
<feature type="compositionally biased region" description="Basic and acidic residues" evidence="10">
    <location>
        <begin position="83"/>
        <end position="98"/>
    </location>
</feature>
<protein>
    <submittedName>
        <fullName evidence="12">Signal recognition particle-docking protein FtsY</fullName>
    </submittedName>
</protein>
<dbReference type="InterPro" id="IPR004390">
    <property type="entry name" value="SR_rcpt_FtsY"/>
</dbReference>
<dbReference type="InterPro" id="IPR027417">
    <property type="entry name" value="P-loop_NTPase"/>
</dbReference>
<reference evidence="14" key="1">
    <citation type="journal article" date="2020" name="bioRxiv">
        <title>A rank-normalized archaeal taxonomy based on genome phylogeny resolves widespread incomplete and uneven classifications.</title>
        <authorList>
            <person name="Rinke C."/>
            <person name="Chuvochina M."/>
            <person name="Mussig A.J."/>
            <person name="Chaumeil P.-A."/>
            <person name="Waite D.W."/>
            <person name="Whitman W.B."/>
            <person name="Parks D.H."/>
            <person name="Hugenholtz P."/>
        </authorList>
    </citation>
    <scope>NUCLEOTIDE SEQUENCE [LARGE SCALE GENOMIC DNA]</scope>
</reference>
<dbReference type="SUPFAM" id="SSF52540">
    <property type="entry name" value="P-loop containing nucleoside triphosphate hydrolases"/>
    <property type="match status" value="1"/>
</dbReference>
<evidence type="ECO:0000256" key="6">
    <source>
        <dbReference type="ARBA" id="ARBA00022801"/>
    </source>
</evidence>
<dbReference type="GO" id="GO:0003924">
    <property type="term" value="F:GTPase activity"/>
    <property type="evidence" value="ECO:0007669"/>
    <property type="project" value="TreeGrafter"/>
</dbReference>
<dbReference type="Proteomes" id="UP000680185">
    <property type="component" value="Unassembled WGS sequence"/>
</dbReference>
<evidence type="ECO:0000256" key="10">
    <source>
        <dbReference type="SAM" id="MobiDB-lite"/>
    </source>
</evidence>
<dbReference type="PANTHER" id="PTHR43134">
    <property type="entry name" value="SIGNAL RECOGNITION PARTICLE RECEPTOR SUBUNIT ALPHA"/>
    <property type="match status" value="1"/>
</dbReference>
<evidence type="ECO:0000256" key="5">
    <source>
        <dbReference type="ARBA" id="ARBA00022741"/>
    </source>
</evidence>
<keyword evidence="5" id="KW-0547">Nucleotide-binding</keyword>
<dbReference type="GO" id="GO:0006614">
    <property type="term" value="P:SRP-dependent cotranslational protein targeting to membrane"/>
    <property type="evidence" value="ECO:0007669"/>
    <property type="project" value="InterPro"/>
</dbReference>
<dbReference type="InterPro" id="IPR013822">
    <property type="entry name" value="Signal_recog_particl_SRP54_hlx"/>
</dbReference>
<dbReference type="GO" id="GO:0005525">
    <property type="term" value="F:GTP binding"/>
    <property type="evidence" value="ECO:0007669"/>
    <property type="project" value="UniProtKB-KW"/>
</dbReference>
<dbReference type="InterPro" id="IPR042101">
    <property type="entry name" value="SRP54_N_sf"/>
</dbReference>
<dbReference type="GO" id="GO:0005886">
    <property type="term" value="C:plasma membrane"/>
    <property type="evidence" value="ECO:0007669"/>
    <property type="project" value="UniProtKB-SubCell"/>
</dbReference>
<accession>A0A7J4KXS1</accession>
<dbReference type="Gene3D" id="3.40.50.300">
    <property type="entry name" value="P-loop containing nucleotide triphosphate hydrolases"/>
    <property type="match status" value="1"/>
</dbReference>
<keyword evidence="8" id="KW-0472">Membrane</keyword>
<dbReference type="SMART" id="SM00963">
    <property type="entry name" value="SRP54_N"/>
    <property type="match status" value="1"/>
</dbReference>
<dbReference type="AlphaFoldDB" id="A0A7J4KXS1"/>
<evidence type="ECO:0000256" key="3">
    <source>
        <dbReference type="ARBA" id="ARBA00022475"/>
    </source>
</evidence>
<dbReference type="NCBIfam" id="TIGR00064">
    <property type="entry name" value="ftsY"/>
    <property type="match status" value="1"/>
</dbReference>
<dbReference type="InterPro" id="IPR036225">
    <property type="entry name" value="SRP/SRP_N"/>
</dbReference>
<dbReference type="GO" id="GO:0005737">
    <property type="term" value="C:cytoplasm"/>
    <property type="evidence" value="ECO:0007669"/>
    <property type="project" value="UniProtKB-ARBA"/>
</dbReference>
<dbReference type="Pfam" id="PF02881">
    <property type="entry name" value="SRP54_N"/>
    <property type="match status" value="1"/>
</dbReference>
<keyword evidence="4" id="KW-0963">Cytoplasm</keyword>
<evidence type="ECO:0000256" key="4">
    <source>
        <dbReference type="ARBA" id="ARBA00022490"/>
    </source>
</evidence>
<keyword evidence="3" id="KW-1003">Cell membrane</keyword>
<evidence type="ECO:0000313" key="12">
    <source>
        <dbReference type="EMBL" id="HIH33087.1"/>
    </source>
</evidence>
<dbReference type="SMART" id="SM00382">
    <property type="entry name" value="AAA"/>
    <property type="match status" value="1"/>
</dbReference>
<dbReference type="Proteomes" id="UP000527315">
    <property type="component" value="Unassembled WGS sequence"/>
</dbReference>
<evidence type="ECO:0000256" key="7">
    <source>
        <dbReference type="ARBA" id="ARBA00023134"/>
    </source>
</evidence>
<reference evidence="13" key="2">
    <citation type="submission" date="2021-03" db="EMBL/GenBank/DDBJ databases">
        <authorList>
            <person name="Jaffe A."/>
        </authorList>
    </citation>
    <scope>NUCLEOTIDE SEQUENCE</scope>
    <source>
        <strain evidence="13">RIFCSPLOWO2_01_FULL_43_13</strain>
    </source>
</reference>
<name>A0A7J4KXS1_9ARCH</name>
<sequence length="425" mass="47734">MFDFLKKKVKSFTEKVKQAIEKKPEKKSAISETKVLEKEKIPAKAIGREEKKLFEKEAEPAERELETVAEKPEIKAEEIAIEKHERASEETRAEKPEEVAEETAIEMPRAKEEIEKPSAGLKPKEDDKRKLEAKKSLKTRLVSVFAKEVSIEEADIKGFLEEFELALLESDVEQDAARAIVEELHKELAGKKISRKENLSEFLKGEIRKALLKVMQAPEKNFWKIAEEKKPFKVMFLGPNGAGKTTSIAKLAFAFKQKGKKVVFASSDTFRAGSIEQIETHAERLGIRVVKHQYGADPAAVAFDAVKAAEAGKADAVFIDTAGRQETNKNLMQELKKINRVIKPDLRIYVGEAFTGQALLQQASEFEKEIGIDGFILTKIDTDAKGGTAISLLYKLKKPILFIGTGQGYEDLEEFKPEFIIDRIV</sequence>
<comment type="subcellular location">
    <subcellularLocation>
        <location evidence="1">Cell membrane</location>
        <topology evidence="1">Peripheral membrane protein</topology>
        <orientation evidence="1">Cytoplasmic side</orientation>
    </subcellularLocation>
</comment>
<feature type="domain" description="SRP54-type proteins GTP-binding" evidence="11">
    <location>
        <begin position="399"/>
        <end position="412"/>
    </location>
</feature>
<keyword evidence="9" id="KW-0675">Receptor</keyword>
<dbReference type="InterPro" id="IPR000897">
    <property type="entry name" value="SRP54_GTPase_dom"/>
</dbReference>
<comment type="similarity">
    <text evidence="2">Belongs to the GTP-binding SRP family.</text>
</comment>
<dbReference type="InterPro" id="IPR003593">
    <property type="entry name" value="AAA+_ATPase"/>
</dbReference>
<organism evidence="12 14">
    <name type="scientific">Candidatus Iainarchaeum sp</name>
    <dbReference type="NCBI Taxonomy" id="3101447"/>
    <lineage>
        <taxon>Archaea</taxon>
        <taxon>Candidatus Iainarchaeota</taxon>
        <taxon>Candidatus Iainarchaeia</taxon>
        <taxon>Candidatus Iainarchaeales</taxon>
        <taxon>Candidatus Iainarchaeaceae</taxon>
        <taxon>Candidatus Iainarchaeum</taxon>
    </lineage>
</organism>
<evidence type="ECO:0000256" key="2">
    <source>
        <dbReference type="ARBA" id="ARBA00008531"/>
    </source>
</evidence>
<comment type="caution">
    <text evidence="12">The sequence shown here is derived from an EMBL/GenBank/DDBJ whole genome shotgun (WGS) entry which is preliminary data.</text>
</comment>
<feature type="compositionally biased region" description="Basic and acidic residues" evidence="10">
    <location>
        <begin position="108"/>
        <end position="129"/>
    </location>
</feature>
<dbReference type="SUPFAM" id="SSF47364">
    <property type="entry name" value="Domain of the SRP/SRP receptor G-proteins"/>
    <property type="match status" value="1"/>
</dbReference>